<evidence type="ECO:0000313" key="12">
    <source>
        <dbReference type="Proteomes" id="UP000186218"/>
    </source>
</evidence>
<feature type="domain" description="Mur ligase central" evidence="10">
    <location>
        <begin position="136"/>
        <end position="247"/>
    </location>
</feature>
<keyword evidence="3 7" id="KW-0963">Cytoplasm</keyword>
<evidence type="ECO:0000313" key="11">
    <source>
        <dbReference type="EMBL" id="SIS20577.1"/>
    </source>
</evidence>
<comment type="similarity">
    <text evidence="7">Belongs to the MurCDEF family.</text>
</comment>
<dbReference type="Gene3D" id="3.40.50.720">
    <property type="entry name" value="NAD(P)-binding Rossmann-like Domain"/>
    <property type="match status" value="1"/>
</dbReference>
<feature type="domain" description="Mur ligase C-terminal" evidence="9">
    <location>
        <begin position="333"/>
        <end position="422"/>
    </location>
</feature>
<protein>
    <recommendedName>
        <fullName evidence="7 8">UDP-N-acetylmuramoylalanine--D-glutamate ligase</fullName>
        <ecNumber evidence="7 8">6.3.2.9</ecNumber>
    </recommendedName>
    <alternativeName>
        <fullName evidence="7">D-glutamic acid-adding enzyme</fullName>
    </alternativeName>
    <alternativeName>
        <fullName evidence="7">UDP-N-acetylmuramoyl-L-alanyl-D-glutamate synthetase</fullName>
    </alternativeName>
</protein>
<dbReference type="InterPro" id="IPR013221">
    <property type="entry name" value="Mur_ligase_cen"/>
</dbReference>
<dbReference type="NCBIfam" id="TIGR01087">
    <property type="entry name" value="murD"/>
    <property type="match status" value="1"/>
</dbReference>
<dbReference type="GO" id="GO:0051301">
    <property type="term" value="P:cell division"/>
    <property type="evidence" value="ECO:0007669"/>
    <property type="project" value="UniProtKB-KW"/>
</dbReference>
<dbReference type="InterPro" id="IPR005762">
    <property type="entry name" value="MurD"/>
</dbReference>
<dbReference type="OrthoDB" id="9809796at2"/>
<dbReference type="RefSeq" id="WP_076482413.1">
    <property type="nucleotide sequence ID" value="NZ_FTNT01000012.1"/>
</dbReference>
<dbReference type="Pfam" id="PF21799">
    <property type="entry name" value="MurD-like_N"/>
    <property type="match status" value="1"/>
</dbReference>
<keyword evidence="7 8" id="KW-0131">Cell cycle</keyword>
<dbReference type="GO" id="GO:0009252">
    <property type="term" value="P:peptidoglycan biosynthetic process"/>
    <property type="evidence" value="ECO:0007669"/>
    <property type="project" value="UniProtKB-UniRule"/>
</dbReference>
<dbReference type="Proteomes" id="UP000186218">
    <property type="component" value="Unassembled WGS sequence"/>
</dbReference>
<keyword evidence="12" id="KW-1185">Reference proteome</keyword>
<keyword evidence="7 8" id="KW-0132">Cell division</keyword>
<gene>
    <name evidence="7" type="primary">murD</name>
    <name evidence="11" type="ORF">SAMN05445060_3630</name>
</gene>
<keyword evidence="5 7" id="KW-0547">Nucleotide-binding</keyword>
<evidence type="ECO:0000259" key="10">
    <source>
        <dbReference type="Pfam" id="PF08245"/>
    </source>
</evidence>
<dbReference type="Gene3D" id="3.90.190.20">
    <property type="entry name" value="Mur ligase, C-terminal domain"/>
    <property type="match status" value="1"/>
</dbReference>
<dbReference type="PANTHER" id="PTHR43692:SF1">
    <property type="entry name" value="UDP-N-ACETYLMURAMOYLALANINE--D-GLUTAMATE LIGASE"/>
    <property type="match status" value="1"/>
</dbReference>
<evidence type="ECO:0000256" key="8">
    <source>
        <dbReference type="RuleBase" id="RU003664"/>
    </source>
</evidence>
<dbReference type="EC" id="6.3.2.9" evidence="7 8"/>
<dbReference type="InterPro" id="IPR004101">
    <property type="entry name" value="Mur_ligase_C"/>
</dbReference>
<accession>A0A1N7H6S4</accession>
<keyword evidence="4 7" id="KW-0436">Ligase</keyword>
<comment type="pathway">
    <text evidence="2 7 8">Cell wall biogenesis; peptidoglycan biosynthesis.</text>
</comment>
<evidence type="ECO:0000256" key="1">
    <source>
        <dbReference type="ARBA" id="ARBA00004496"/>
    </source>
</evidence>
<dbReference type="GO" id="GO:0008764">
    <property type="term" value="F:UDP-N-acetylmuramoylalanine-D-glutamate ligase activity"/>
    <property type="evidence" value="ECO:0007669"/>
    <property type="project" value="UniProtKB-UniRule"/>
</dbReference>
<dbReference type="EMBL" id="FTNT01000012">
    <property type="protein sequence ID" value="SIS20577.1"/>
    <property type="molecule type" value="Genomic_DNA"/>
</dbReference>
<evidence type="ECO:0000256" key="6">
    <source>
        <dbReference type="ARBA" id="ARBA00022840"/>
    </source>
</evidence>
<dbReference type="PANTHER" id="PTHR43692">
    <property type="entry name" value="UDP-N-ACETYLMURAMOYLALANINE--D-GLUTAMATE LIGASE"/>
    <property type="match status" value="1"/>
</dbReference>
<sequence>MTGVDPVAPIGRGLPGSRVLVAGGGTAGASAARYLHGIGAEVTVLDDRLALLDPAVARSGIGHELGVEVVSASRLTENPGWIETLDLLVASPGFRPDNPVLAAAAAAGIPVWGEVELAWRLDAAGVFGPPRSWLVITGTNGKTTTTSMTAAILDVSGASAVACGNIGLPVLDALQLDPRVDVLAVEMSSFQLHWAPSVVPAAGVVLNVAEDHLDWHGSFAAYAAAKSGALRGPVSVIGIDDPGAASLAPRVAGRSVGITLDAPIAGQLGVVDGTLVDAAFGPEPRPLIDADEVRPPGPPGRLDALAAAALTLAVGITPEAVRDGLAGFSPGAHRGQSVAEIDGVHFLDDSKATNPHAAAASILAHPRVVLVAGGQLKGASVDDLIAAVRDRLAAVVLLGVDRELIVEAIERHAPDVPTVTVFTRDDGRVEATSRVGDVPSIDLSAHDLPDDGVFGQGDRRDTAASVMDRAVRIAWRFSRADSGATPVLLAPAAASLDMFAGYGTRGDDFAAAARRLGGDAR</sequence>
<dbReference type="Pfam" id="PF08245">
    <property type="entry name" value="Mur_ligase_M"/>
    <property type="match status" value="1"/>
</dbReference>
<dbReference type="HAMAP" id="MF_00639">
    <property type="entry name" value="MurD"/>
    <property type="match status" value="1"/>
</dbReference>
<dbReference type="SUPFAM" id="SSF53244">
    <property type="entry name" value="MurD-like peptide ligases, peptide-binding domain"/>
    <property type="match status" value="2"/>
</dbReference>
<keyword evidence="7 8" id="KW-0573">Peptidoglycan synthesis</keyword>
<comment type="catalytic activity">
    <reaction evidence="7 8">
        <text>UDP-N-acetyl-alpha-D-muramoyl-L-alanine + D-glutamate + ATP = UDP-N-acetyl-alpha-D-muramoyl-L-alanyl-D-glutamate + ADP + phosphate + H(+)</text>
        <dbReference type="Rhea" id="RHEA:16429"/>
        <dbReference type="ChEBI" id="CHEBI:15378"/>
        <dbReference type="ChEBI" id="CHEBI:29986"/>
        <dbReference type="ChEBI" id="CHEBI:30616"/>
        <dbReference type="ChEBI" id="CHEBI:43474"/>
        <dbReference type="ChEBI" id="CHEBI:83898"/>
        <dbReference type="ChEBI" id="CHEBI:83900"/>
        <dbReference type="ChEBI" id="CHEBI:456216"/>
        <dbReference type="EC" id="6.3.2.9"/>
    </reaction>
</comment>
<dbReference type="Gene3D" id="3.40.1190.10">
    <property type="entry name" value="Mur-like, catalytic domain"/>
    <property type="match status" value="1"/>
</dbReference>
<dbReference type="STRING" id="1344003.SAMN05445060_3630"/>
<dbReference type="UniPathway" id="UPA00219"/>
<organism evidence="11 12">
    <name type="scientific">Williamsia sterculiae</name>
    <dbReference type="NCBI Taxonomy" id="1344003"/>
    <lineage>
        <taxon>Bacteria</taxon>
        <taxon>Bacillati</taxon>
        <taxon>Actinomycetota</taxon>
        <taxon>Actinomycetes</taxon>
        <taxon>Mycobacteriales</taxon>
        <taxon>Nocardiaceae</taxon>
        <taxon>Williamsia</taxon>
    </lineage>
</organism>
<dbReference type="InterPro" id="IPR036565">
    <property type="entry name" value="Mur-like_cat_sf"/>
</dbReference>
<dbReference type="Pfam" id="PF02875">
    <property type="entry name" value="Mur_ligase_C"/>
    <property type="match status" value="1"/>
</dbReference>
<dbReference type="GO" id="GO:0071555">
    <property type="term" value="P:cell wall organization"/>
    <property type="evidence" value="ECO:0007669"/>
    <property type="project" value="UniProtKB-KW"/>
</dbReference>
<evidence type="ECO:0000259" key="9">
    <source>
        <dbReference type="Pfam" id="PF02875"/>
    </source>
</evidence>
<dbReference type="GO" id="GO:0005737">
    <property type="term" value="C:cytoplasm"/>
    <property type="evidence" value="ECO:0007669"/>
    <property type="project" value="UniProtKB-SubCell"/>
</dbReference>
<name>A0A1N7H6S4_9NOCA</name>
<evidence type="ECO:0000256" key="5">
    <source>
        <dbReference type="ARBA" id="ARBA00022741"/>
    </source>
</evidence>
<dbReference type="GO" id="GO:0005524">
    <property type="term" value="F:ATP binding"/>
    <property type="evidence" value="ECO:0007669"/>
    <property type="project" value="UniProtKB-UniRule"/>
</dbReference>
<evidence type="ECO:0000256" key="4">
    <source>
        <dbReference type="ARBA" id="ARBA00022598"/>
    </source>
</evidence>
<dbReference type="SUPFAM" id="SSF53623">
    <property type="entry name" value="MurD-like peptide ligases, catalytic domain"/>
    <property type="match status" value="1"/>
</dbReference>
<keyword evidence="7 8" id="KW-0133">Cell shape</keyword>
<keyword evidence="7 8" id="KW-0961">Cell wall biogenesis/degradation</keyword>
<evidence type="ECO:0000256" key="3">
    <source>
        <dbReference type="ARBA" id="ARBA00022490"/>
    </source>
</evidence>
<comment type="subcellular location">
    <subcellularLocation>
        <location evidence="1 7 8">Cytoplasm</location>
    </subcellularLocation>
</comment>
<evidence type="ECO:0000256" key="2">
    <source>
        <dbReference type="ARBA" id="ARBA00004752"/>
    </source>
</evidence>
<dbReference type="SUPFAM" id="SSF51984">
    <property type="entry name" value="MurCD N-terminal domain"/>
    <property type="match status" value="1"/>
</dbReference>
<reference evidence="11 12" key="1">
    <citation type="submission" date="2017-01" db="EMBL/GenBank/DDBJ databases">
        <authorList>
            <person name="Mah S.A."/>
            <person name="Swanson W.J."/>
            <person name="Moy G.W."/>
            <person name="Vacquier V.D."/>
        </authorList>
    </citation>
    <scope>NUCLEOTIDE SEQUENCE [LARGE SCALE GENOMIC DNA]</scope>
    <source>
        <strain evidence="11 12">CPCC 203464</strain>
    </source>
</reference>
<evidence type="ECO:0000256" key="7">
    <source>
        <dbReference type="HAMAP-Rule" id="MF_00639"/>
    </source>
</evidence>
<comment type="function">
    <text evidence="7 8">Cell wall formation. Catalyzes the addition of glutamate to the nucleotide precursor UDP-N-acetylmuramoyl-L-alanine (UMA).</text>
</comment>
<keyword evidence="6 7" id="KW-0067">ATP-binding</keyword>
<proteinExistence type="inferred from homology"/>
<dbReference type="InterPro" id="IPR036615">
    <property type="entry name" value="Mur_ligase_C_dom_sf"/>
</dbReference>
<dbReference type="AlphaFoldDB" id="A0A1N7H6S4"/>
<dbReference type="GO" id="GO:0008360">
    <property type="term" value="P:regulation of cell shape"/>
    <property type="evidence" value="ECO:0007669"/>
    <property type="project" value="UniProtKB-KW"/>
</dbReference>
<feature type="binding site" evidence="7">
    <location>
        <begin position="138"/>
        <end position="144"/>
    </location>
    <ligand>
        <name>ATP</name>
        <dbReference type="ChEBI" id="CHEBI:30616"/>
    </ligand>
</feature>